<dbReference type="VEuPathDB" id="CryptoDB:Cvel_7932"/>
<dbReference type="PROSITE" id="PS50102">
    <property type="entry name" value="RRM"/>
    <property type="match status" value="1"/>
</dbReference>
<gene>
    <name evidence="3" type="ORF">Cvel_7932</name>
</gene>
<dbReference type="AlphaFoldDB" id="A0A0G4HQK5"/>
<evidence type="ECO:0000313" key="3">
    <source>
        <dbReference type="EMBL" id="CEM46491.1"/>
    </source>
</evidence>
<dbReference type="GO" id="GO:0003723">
    <property type="term" value="F:RNA binding"/>
    <property type="evidence" value="ECO:0007669"/>
    <property type="project" value="UniProtKB-UniRule"/>
</dbReference>
<dbReference type="Pfam" id="PF00076">
    <property type="entry name" value="RRM_1"/>
    <property type="match status" value="1"/>
</dbReference>
<dbReference type="Gene3D" id="3.30.70.330">
    <property type="match status" value="1"/>
</dbReference>
<dbReference type="InterPro" id="IPR012677">
    <property type="entry name" value="Nucleotide-bd_a/b_plait_sf"/>
</dbReference>
<dbReference type="EMBL" id="CDMZ01003468">
    <property type="protein sequence ID" value="CEM46491.1"/>
    <property type="molecule type" value="Genomic_DNA"/>
</dbReference>
<reference evidence="3" key="1">
    <citation type="submission" date="2014-11" db="EMBL/GenBank/DDBJ databases">
        <authorList>
            <person name="Otto D Thomas"/>
            <person name="Naeem Raeece"/>
        </authorList>
    </citation>
    <scope>NUCLEOTIDE SEQUENCE</scope>
</reference>
<sequence length="131" mass="14186">MSDVSCRNGNGYYCACRQTEGRAAQCRTPEIPSTDASESGRETIFDDFGEPEVLALASQATKAKLARHPNGSSKQFGWLHFLSQRAAETAVEALHGSTVSGSLLTADISQRKEVGEEGEQERALQLILELI</sequence>
<dbReference type="InterPro" id="IPR035979">
    <property type="entry name" value="RBD_domain_sf"/>
</dbReference>
<organism evidence="3">
    <name type="scientific">Chromera velia CCMP2878</name>
    <dbReference type="NCBI Taxonomy" id="1169474"/>
    <lineage>
        <taxon>Eukaryota</taxon>
        <taxon>Sar</taxon>
        <taxon>Alveolata</taxon>
        <taxon>Colpodellida</taxon>
        <taxon>Chromeraceae</taxon>
        <taxon>Chromera</taxon>
    </lineage>
</organism>
<evidence type="ECO:0000256" key="1">
    <source>
        <dbReference type="PROSITE-ProRule" id="PRU00176"/>
    </source>
</evidence>
<dbReference type="SUPFAM" id="SSF54928">
    <property type="entry name" value="RNA-binding domain, RBD"/>
    <property type="match status" value="1"/>
</dbReference>
<feature type="domain" description="RRM" evidence="2">
    <location>
        <begin position="31"/>
        <end position="111"/>
    </location>
</feature>
<accession>A0A0G4HQK5</accession>
<dbReference type="InterPro" id="IPR000504">
    <property type="entry name" value="RRM_dom"/>
</dbReference>
<name>A0A0G4HQK5_9ALVE</name>
<evidence type="ECO:0000259" key="2">
    <source>
        <dbReference type="PROSITE" id="PS50102"/>
    </source>
</evidence>
<proteinExistence type="predicted"/>
<protein>
    <recommendedName>
        <fullName evidence="2">RRM domain-containing protein</fullName>
    </recommendedName>
</protein>
<keyword evidence="1" id="KW-0694">RNA-binding</keyword>